<dbReference type="RefSeq" id="WP_161859189.1">
    <property type="nucleotide sequence ID" value="NZ_JACHHR010000003.1"/>
</dbReference>
<dbReference type="Proteomes" id="UP000563601">
    <property type="component" value="Unassembled WGS sequence"/>
</dbReference>
<accession>A0A6P1TD13</accession>
<evidence type="ECO:0000313" key="2">
    <source>
        <dbReference type="EMBL" id="QHQ39877.1"/>
    </source>
</evidence>
<gene>
    <name evidence="2" type="ORF">GTQ55_13375</name>
    <name evidence="1" type="ORF">HNQ53_002441</name>
</gene>
<evidence type="ECO:0000313" key="4">
    <source>
        <dbReference type="Proteomes" id="UP000563601"/>
    </source>
</evidence>
<reference evidence="2 3" key="1">
    <citation type="submission" date="2020-01" db="EMBL/GenBank/DDBJ databases">
        <title>The possibility of degradation of plastic by Microbulbifer hydrolyticus IRE-31.</title>
        <authorList>
            <person name="Liu L."/>
        </authorList>
    </citation>
    <scope>NUCLEOTIDE SEQUENCE [LARGE SCALE GENOMIC DNA]</scope>
    <source>
        <strain evidence="2 3">IRE-31</strain>
    </source>
</reference>
<keyword evidence="3" id="KW-1185">Reference proteome</keyword>
<dbReference type="InterPro" id="IPR007263">
    <property type="entry name" value="DCC1-like"/>
</dbReference>
<evidence type="ECO:0000313" key="3">
    <source>
        <dbReference type="Proteomes" id="UP000464675"/>
    </source>
</evidence>
<dbReference type="Pfam" id="PF04134">
    <property type="entry name" value="DCC1-like"/>
    <property type="match status" value="1"/>
</dbReference>
<dbReference type="AlphaFoldDB" id="A0A6P1TD13"/>
<dbReference type="PANTHER" id="PTHR33639">
    <property type="entry name" value="THIOL-DISULFIDE OXIDOREDUCTASE DCC"/>
    <property type="match status" value="1"/>
</dbReference>
<name>A0A6P1TD13_9GAMM</name>
<proteinExistence type="predicted"/>
<dbReference type="PANTHER" id="PTHR33639:SF2">
    <property type="entry name" value="DUF393 DOMAIN-CONTAINING PROTEIN"/>
    <property type="match status" value="1"/>
</dbReference>
<dbReference type="EMBL" id="CP047491">
    <property type="protein sequence ID" value="QHQ39877.1"/>
    <property type="molecule type" value="Genomic_DNA"/>
</dbReference>
<dbReference type="InterPro" id="IPR052927">
    <property type="entry name" value="DCC_oxidoreductase"/>
</dbReference>
<dbReference type="Proteomes" id="UP000464675">
    <property type="component" value="Chromosome"/>
</dbReference>
<dbReference type="GO" id="GO:0015035">
    <property type="term" value="F:protein-disulfide reductase activity"/>
    <property type="evidence" value="ECO:0007669"/>
    <property type="project" value="InterPro"/>
</dbReference>
<dbReference type="OrthoDB" id="9785438at2"/>
<protein>
    <submittedName>
        <fullName evidence="1">DCC family thiol-disulfide oxidoreductase YuxK</fullName>
    </submittedName>
    <submittedName>
        <fullName evidence="2">DUF393 domain-containing protein</fullName>
    </submittedName>
</protein>
<evidence type="ECO:0000313" key="1">
    <source>
        <dbReference type="EMBL" id="MBB5212216.1"/>
    </source>
</evidence>
<organism evidence="1 4">
    <name type="scientific">Microbulbifer hydrolyticus</name>
    <dbReference type="NCBI Taxonomy" id="48074"/>
    <lineage>
        <taxon>Bacteria</taxon>
        <taxon>Pseudomonadati</taxon>
        <taxon>Pseudomonadota</taxon>
        <taxon>Gammaproteobacteria</taxon>
        <taxon>Cellvibrionales</taxon>
        <taxon>Microbulbiferaceae</taxon>
        <taxon>Microbulbifer</taxon>
    </lineage>
</organism>
<reference evidence="1 4" key="2">
    <citation type="submission" date="2020-08" db="EMBL/GenBank/DDBJ databases">
        <title>Genomic Encyclopedia of Type Strains, Phase IV (KMG-IV): sequencing the most valuable type-strain genomes for metagenomic binning, comparative biology and taxonomic classification.</title>
        <authorList>
            <person name="Goeker M."/>
        </authorList>
    </citation>
    <scope>NUCLEOTIDE SEQUENCE [LARGE SCALE GENOMIC DNA]</scope>
    <source>
        <strain evidence="1 4">DSM 11525</strain>
    </source>
</reference>
<sequence length="157" mass="18207">MSSGNEEDLAPYLQEGDRVVLFDGVCRLCSAWARFLLRFDCECRFKLATVQSEEGQAILSFFGLPLDQYETMLLVEGNQVFGKSDGLLRIIKQLPFPWPILGCFRLIPRPVRDWVYDRVARNRYRLFGKRDVCVVPDKADEQRFLTKKAANDRVTHE</sequence>
<dbReference type="EMBL" id="JACHHR010000003">
    <property type="protein sequence ID" value="MBB5212216.1"/>
    <property type="molecule type" value="Genomic_DNA"/>
</dbReference>